<accession>A0A419A4N9</accession>
<keyword evidence="2" id="KW-1185">Reference proteome</keyword>
<gene>
    <name evidence="1" type="ORF">D3P05_14695</name>
</gene>
<dbReference type="EMBL" id="QZEW01000064">
    <property type="protein sequence ID" value="RJL09748.1"/>
    <property type="molecule type" value="Genomic_DNA"/>
</dbReference>
<proteinExistence type="predicted"/>
<dbReference type="NCBIfam" id="TIGR02243">
    <property type="entry name" value="putative baseplate assembly protein"/>
    <property type="match status" value="1"/>
</dbReference>
<name>A0A419A4N9_9RHOB</name>
<dbReference type="AlphaFoldDB" id="A0A419A4N9"/>
<organism evidence="1 2">
    <name type="scientific">Paracoccus siganidrum</name>
    <dbReference type="NCBI Taxonomy" id="1276757"/>
    <lineage>
        <taxon>Bacteria</taxon>
        <taxon>Pseudomonadati</taxon>
        <taxon>Pseudomonadota</taxon>
        <taxon>Alphaproteobacteria</taxon>
        <taxon>Rhodobacterales</taxon>
        <taxon>Paracoccaceae</taxon>
        <taxon>Paracoccus</taxon>
    </lineage>
</organism>
<protein>
    <submittedName>
        <fullName evidence="1">Putative baseplate assembly protein</fullName>
    </submittedName>
</protein>
<dbReference type="OrthoDB" id="9796131at2"/>
<sequence length="828" mass="88905">MIYFCCDQFRRAAVRGSALNGIDFVEVVDRDAPSPAMRQRILHVHLLNDPGALVLSRDQIRIEGGERIRDIRVDTVTMGLGPQTNIVMVELDRAGDFSPYRLRLRRSALDEDPPAGFDPMLAAAEFGFKAECPSPFDCKPACDCAEKPEAPPEIDYLAKDFPSLLAVMRDRMGLLAPGWSERNPADPMMTVLELLAHAADQLSWAQDAAFNEGAIDRCQSRISLRRLVRLVDYAIGEGCNARTHVHVAVSADVVPLAGDPPAIPRGTPLATLLPQAGVTVANTAERLAPAAAVYETMHDLRDLYAAHDEMAFHSYGDRRCCLPRGATQATLAGHFPDLRAGEVLVLEEIIGPRTGRPADADPANRAPVRLTRVTAFDGAAPLADPVTGTQITEIEWDAADALPFPLCLSAETDPEFGAAFLPVVSIARGNIVLADHGRTIAAEDLGTVPAPSFRLAAADHGCSGGCERRAPAFAPPRYQPVLAQAGLTHAQPLDPGLPASLSLIQDPARALPQIGLTSQPGGADWTAVRDLLGSGPFADEFVVETESDGTARLRFGDDINGHRPEPGTGFSATYRLGSGRAGAIGADRLRHIALPLAQITGLRNPLPSTGGIDPETMAQVRARAPHAFRRQERAVTRQDHADISRRLPEIQRAAATWVHTGSWHTIFVAADRLGGGPVDTDLSRRLAAHLDLFRMAGYDLNIHPPIVVPLDIALQVCVAPGHFRADIRRAVLAALAGPIGPDRAPGFFDPDRYSFGETVWLSPIIAAVQAVPGVASVRATTFRRLGDPGIGGLEAERLDFERLEIAQLDNDPNFPEHGQLALTLFGGL</sequence>
<comment type="caution">
    <text evidence="1">The sequence shown here is derived from an EMBL/GenBank/DDBJ whole genome shotgun (WGS) entry which is preliminary data.</text>
</comment>
<evidence type="ECO:0000313" key="1">
    <source>
        <dbReference type="EMBL" id="RJL09748.1"/>
    </source>
</evidence>
<dbReference type="InterPro" id="IPR011749">
    <property type="entry name" value="CHP02243"/>
</dbReference>
<dbReference type="RefSeq" id="WP_119898910.1">
    <property type="nucleotide sequence ID" value="NZ_QNRC01000017.1"/>
</dbReference>
<reference evidence="2" key="1">
    <citation type="submission" date="2018-09" db="EMBL/GenBank/DDBJ databases">
        <title>Paracoccus onubensis nov. sp. a moderate halophilic bacterium isolated from Gruta de las Maravillas (Aracena, Spain).</title>
        <authorList>
            <person name="Jurado V."/>
            <person name="Gutierrez-Patricio S."/>
            <person name="Gonzalez-Pimentel J.L."/>
            <person name="Miller A.Z."/>
            <person name="Laiz L."/>
            <person name="Saiz-Jimenez C."/>
        </authorList>
    </citation>
    <scope>NUCLEOTIDE SEQUENCE [LARGE SCALE GENOMIC DNA]</scope>
    <source>
        <strain evidence="2">DSM 26381</strain>
    </source>
</reference>
<dbReference type="Proteomes" id="UP000283587">
    <property type="component" value="Unassembled WGS sequence"/>
</dbReference>
<evidence type="ECO:0000313" key="2">
    <source>
        <dbReference type="Proteomes" id="UP000283587"/>
    </source>
</evidence>